<sequence>MLSDQSLKALNTLPAVLSIGDLAVILKCSRVTIRRLIHKGRLTAFFTDEGWMIYRGDLISYLSKHSNL</sequence>
<keyword evidence="2" id="KW-0238">DNA-binding</keyword>
<dbReference type="GO" id="GO:0003677">
    <property type="term" value="F:DNA binding"/>
    <property type="evidence" value="ECO:0007669"/>
    <property type="project" value="UniProtKB-KW"/>
</dbReference>
<dbReference type="InterPro" id="IPR010093">
    <property type="entry name" value="SinI_DNA-bd"/>
</dbReference>
<dbReference type="NCBIfam" id="TIGR01764">
    <property type="entry name" value="excise"/>
    <property type="match status" value="1"/>
</dbReference>
<dbReference type="EMBL" id="DSVL01000048">
    <property type="protein sequence ID" value="HFH28190.1"/>
    <property type="molecule type" value="Genomic_DNA"/>
</dbReference>
<evidence type="ECO:0000313" key="2">
    <source>
        <dbReference type="EMBL" id="HFH28190.1"/>
    </source>
</evidence>
<reference evidence="2" key="1">
    <citation type="journal article" date="2020" name="mSystems">
        <title>Genome- and Community-Level Interaction Insights into Carbon Utilization and Element Cycling Functions of Hydrothermarchaeota in Hydrothermal Sediment.</title>
        <authorList>
            <person name="Zhou Z."/>
            <person name="Liu Y."/>
            <person name="Xu W."/>
            <person name="Pan J."/>
            <person name="Luo Z.H."/>
            <person name="Li M."/>
        </authorList>
    </citation>
    <scope>NUCLEOTIDE SEQUENCE [LARGE SCALE GENOMIC DNA]</scope>
    <source>
        <strain evidence="2">SpSt-503</strain>
    </source>
</reference>
<dbReference type="Pfam" id="PF12728">
    <property type="entry name" value="HTH_17"/>
    <property type="match status" value="1"/>
</dbReference>
<feature type="domain" description="Helix-turn-helix" evidence="1">
    <location>
        <begin position="16"/>
        <end position="65"/>
    </location>
</feature>
<dbReference type="InterPro" id="IPR041657">
    <property type="entry name" value="HTH_17"/>
</dbReference>
<gene>
    <name evidence="2" type="ORF">ENS59_01560</name>
</gene>
<protein>
    <submittedName>
        <fullName evidence="2">DNA-binding protein</fullName>
    </submittedName>
</protein>
<proteinExistence type="predicted"/>
<dbReference type="AlphaFoldDB" id="A0A7C3EAZ6"/>
<accession>A0A7C3EAZ6</accession>
<organism evidence="2">
    <name type="scientific">Gracilinema caldarium</name>
    <dbReference type="NCBI Taxonomy" id="215591"/>
    <lineage>
        <taxon>Bacteria</taxon>
        <taxon>Pseudomonadati</taxon>
        <taxon>Spirochaetota</taxon>
        <taxon>Spirochaetia</taxon>
        <taxon>Spirochaetales</taxon>
        <taxon>Breznakiellaceae</taxon>
        <taxon>Gracilinema</taxon>
    </lineage>
</organism>
<name>A0A7C3EAZ6_9SPIR</name>
<evidence type="ECO:0000259" key="1">
    <source>
        <dbReference type="Pfam" id="PF12728"/>
    </source>
</evidence>
<comment type="caution">
    <text evidence="2">The sequence shown here is derived from an EMBL/GenBank/DDBJ whole genome shotgun (WGS) entry which is preliminary data.</text>
</comment>